<dbReference type="PANTHER" id="PTHR47936:SF1">
    <property type="entry name" value="PENTATRICOPEPTIDE REPEAT-CONTAINING PROTEIN GUN1, CHLOROPLASTIC"/>
    <property type="match status" value="1"/>
</dbReference>
<dbReference type="InterPro" id="IPR011990">
    <property type="entry name" value="TPR-like_helical_dom_sf"/>
</dbReference>
<dbReference type="AlphaFoldDB" id="A0A1V8SUT0"/>
<keyword evidence="2" id="KW-0677">Repeat</keyword>
<dbReference type="GO" id="GO:0031930">
    <property type="term" value="P:mitochondria-nucleus signaling pathway"/>
    <property type="evidence" value="ECO:0007669"/>
    <property type="project" value="TreeGrafter"/>
</dbReference>
<evidence type="ECO:0000256" key="4">
    <source>
        <dbReference type="ARBA" id="ARBA00044511"/>
    </source>
</evidence>
<accession>A0A1V8SUT0</accession>
<sequence length="689" mass="78606">MSLFGSFIRPQTSIAASKRVAVGVYTAIPSHPPRGRGVGDRTQHEVQRCTATGVVRRRPRRERSLEEIFISGLVAAGSCRSHAERPIWYGTARRTTQQSHNRVHGQVRETRRHFTIAGQHLGPATAAAVVVRDDDAEPTITKDEYLDLVNTYGLPSDMWDKPKFGLQRPPTTTKQDYPLAPRLVLTAEQEDSPPYASRKVMELKDAAHVPAKRDLKRLRRRLLREPGTSQVYQLWENYRRLPTPRPRYLSDKELRALFAHLAFVEFTWANAKVPRNPYLTLLEECVAEDINMEVLQWSTAINFTGRGSRHITTEEVKAAVELWMRMEQKGIEANHVTFNILYYIAIKAGRFALADTIFNELRARSLELDRYFRITQIYYAGMRGNGDEVRRAFNNLVNAGEIVDSAVMNCVIRSLLQAGEAPAAEHVFERMKRLHEEKYGTRGPAHWQGQRKLARLLNQTGKQLREDRTTHEASFFGGSFADVDKREEIQRQSPIAPTPRTYRILLRHHARDSGDMGRILELLEECKELDIPMLGSVYYHIFFGFRVHGGYSWTLWSPSALEGFWQDFLDAMLEAKPAPAPPQPASDELDHESDARNGTLADIEAAEGVSEMEDQDFAPDDDVEDSYDRRTPVITAAMATTVLRAFYQCKGRARMQEVYDQIQDRWRPDDPNELANVKAMVDEIARTAM</sequence>
<feature type="region of interest" description="Disordered" evidence="5">
    <location>
        <begin position="607"/>
        <end position="626"/>
    </location>
</feature>
<dbReference type="Gene3D" id="1.25.40.10">
    <property type="entry name" value="Tetratricopeptide repeat domain"/>
    <property type="match status" value="1"/>
</dbReference>
<organism evidence="6 7">
    <name type="scientific">Cryoendolithus antarcticus</name>
    <dbReference type="NCBI Taxonomy" id="1507870"/>
    <lineage>
        <taxon>Eukaryota</taxon>
        <taxon>Fungi</taxon>
        <taxon>Dikarya</taxon>
        <taxon>Ascomycota</taxon>
        <taxon>Pezizomycotina</taxon>
        <taxon>Dothideomycetes</taxon>
        <taxon>Dothideomycetidae</taxon>
        <taxon>Cladosporiales</taxon>
        <taxon>Cladosporiaceae</taxon>
        <taxon>Cryoendolithus</taxon>
    </lineage>
</organism>
<keyword evidence="7" id="KW-1185">Reference proteome</keyword>
<comment type="caution">
    <text evidence="6">The sequence shown here is derived from an EMBL/GenBank/DDBJ whole genome shotgun (WGS) entry which is preliminary data.</text>
</comment>
<dbReference type="STRING" id="1507870.A0A1V8SUT0"/>
<comment type="similarity">
    <text evidence="1">Belongs to the CCM1 family.</text>
</comment>
<dbReference type="InterPro" id="IPR002885">
    <property type="entry name" value="PPR_rpt"/>
</dbReference>
<feature type="compositionally biased region" description="Acidic residues" evidence="5">
    <location>
        <begin position="610"/>
        <end position="625"/>
    </location>
</feature>
<dbReference type="OrthoDB" id="1908178at2759"/>
<dbReference type="Proteomes" id="UP000192596">
    <property type="component" value="Unassembled WGS sequence"/>
</dbReference>
<evidence type="ECO:0000313" key="7">
    <source>
        <dbReference type="Proteomes" id="UP000192596"/>
    </source>
</evidence>
<gene>
    <name evidence="6" type="ORF">B0A48_11087</name>
</gene>
<evidence type="ECO:0000256" key="3">
    <source>
        <dbReference type="ARBA" id="ARBA00044493"/>
    </source>
</evidence>
<comment type="subunit">
    <text evidence="4">Binds to mitochondrial small subunit 15S rRNA.</text>
</comment>
<evidence type="ECO:0000313" key="6">
    <source>
        <dbReference type="EMBL" id="OQO02804.1"/>
    </source>
</evidence>
<name>A0A1V8SUT0_9PEZI</name>
<dbReference type="InParanoid" id="A0A1V8SUT0"/>
<evidence type="ECO:0000256" key="1">
    <source>
        <dbReference type="ARBA" id="ARBA00006192"/>
    </source>
</evidence>
<protein>
    <recommendedName>
        <fullName evidence="8">Pentacotripeptide-repeat region of PRORP domain-containing protein</fullName>
    </recommendedName>
</protein>
<dbReference type="EMBL" id="NAJO01000026">
    <property type="protein sequence ID" value="OQO02804.1"/>
    <property type="molecule type" value="Genomic_DNA"/>
</dbReference>
<evidence type="ECO:0000256" key="2">
    <source>
        <dbReference type="ARBA" id="ARBA00022737"/>
    </source>
</evidence>
<dbReference type="PANTHER" id="PTHR47936">
    <property type="entry name" value="PPR_LONG DOMAIN-CONTAINING PROTEIN"/>
    <property type="match status" value="1"/>
</dbReference>
<evidence type="ECO:0000256" key="5">
    <source>
        <dbReference type="SAM" id="MobiDB-lite"/>
    </source>
</evidence>
<dbReference type="Pfam" id="PF01535">
    <property type="entry name" value="PPR"/>
    <property type="match status" value="1"/>
</dbReference>
<reference evidence="7" key="1">
    <citation type="submission" date="2017-03" db="EMBL/GenBank/DDBJ databases">
        <title>Genomes of endolithic fungi from Antarctica.</title>
        <authorList>
            <person name="Coleine C."/>
            <person name="Masonjones S."/>
            <person name="Stajich J.E."/>
        </authorList>
    </citation>
    <scope>NUCLEOTIDE SEQUENCE [LARGE SCALE GENOMIC DNA]</scope>
    <source>
        <strain evidence="7">CCFEE 5527</strain>
    </source>
</reference>
<comment type="function">
    <text evidence="3">Regulates mitochondrial small subunit maturation by controlling 15S rRNA 5'-end processing. Localizes to the 5' precursor of the 15S rRNA in a position that is subsequently occupied by mS47 in the mature yeast mtSSU. Uses structure and sequence-specific RNA recognition, binding to a single-stranded region of the precursor and specifically recognizing bases -6 to -1. The exchange of Ccm1 for mS47 is coupled to the irreversible removal of precursor rRNA that is accompanied by conformational changes of the mitoribosomal proteins uS5m and mS26. These conformational changes signal completion of 5'-end rRNA processing through protection of the mature 5'-end of the 15S rRNA and stabilization of mS47. The removal of the 5' precursor together with the dissociation of Ccm1 may be catalyzed by the 5'-3' exoribonuclease Pet127. Involved in the specific removal of group I introns in mitochondrial encoded transcripts.</text>
</comment>
<evidence type="ECO:0008006" key="8">
    <source>
        <dbReference type="Google" id="ProtNLM"/>
    </source>
</evidence>
<proteinExistence type="inferred from homology"/>